<gene>
    <name evidence="1" type="ORF">PA7_38130</name>
</gene>
<sequence length="114" mass="12359">MRAVSRPGHRRPRLAWAAIGVEATSSRLANQMCDQEVPVEVKIGIAESTRELLVSSEQTPDEVEKLVSDALKSGDGLLSLTDDKGRRFVVPSARISYIEIAPADIRRVGFAVGS</sequence>
<dbReference type="EMBL" id="BJVI01000052">
    <property type="protein sequence ID" value="GEL19976.1"/>
    <property type="molecule type" value="Genomic_DNA"/>
</dbReference>
<organism evidence="1 2">
    <name type="scientific">Pseudonocardia asaccharolytica DSM 44247 = NBRC 16224</name>
    <dbReference type="NCBI Taxonomy" id="1123024"/>
    <lineage>
        <taxon>Bacteria</taxon>
        <taxon>Bacillati</taxon>
        <taxon>Actinomycetota</taxon>
        <taxon>Actinomycetes</taxon>
        <taxon>Pseudonocardiales</taxon>
        <taxon>Pseudonocardiaceae</taxon>
        <taxon>Pseudonocardia</taxon>
    </lineage>
</organism>
<protein>
    <recommendedName>
        <fullName evidence="3">ATP-binding protein</fullName>
    </recommendedName>
</protein>
<keyword evidence="2" id="KW-1185">Reference proteome</keyword>
<reference evidence="1 2" key="1">
    <citation type="submission" date="2019-07" db="EMBL/GenBank/DDBJ databases">
        <title>Whole genome shotgun sequence of Pseudonocardia asaccharolytica NBRC 16224.</title>
        <authorList>
            <person name="Hosoyama A."/>
            <person name="Uohara A."/>
            <person name="Ohji S."/>
            <person name="Ichikawa N."/>
        </authorList>
    </citation>
    <scope>NUCLEOTIDE SEQUENCE [LARGE SCALE GENOMIC DNA]</scope>
    <source>
        <strain evidence="1 2">NBRC 16224</strain>
    </source>
</reference>
<proteinExistence type="predicted"/>
<evidence type="ECO:0008006" key="3">
    <source>
        <dbReference type="Google" id="ProtNLM"/>
    </source>
</evidence>
<evidence type="ECO:0000313" key="2">
    <source>
        <dbReference type="Proteomes" id="UP000321328"/>
    </source>
</evidence>
<dbReference type="AlphaFoldDB" id="A0A511D599"/>
<accession>A0A511D599</accession>
<dbReference type="Proteomes" id="UP000321328">
    <property type="component" value="Unassembled WGS sequence"/>
</dbReference>
<dbReference type="STRING" id="1123024.GCA_000423625_00940"/>
<dbReference type="Pfam" id="PF11305">
    <property type="entry name" value="DUF3107"/>
    <property type="match status" value="1"/>
</dbReference>
<name>A0A511D599_9PSEU</name>
<dbReference type="InterPro" id="IPR021456">
    <property type="entry name" value="DUF3107"/>
</dbReference>
<evidence type="ECO:0000313" key="1">
    <source>
        <dbReference type="EMBL" id="GEL19976.1"/>
    </source>
</evidence>
<comment type="caution">
    <text evidence="1">The sequence shown here is derived from an EMBL/GenBank/DDBJ whole genome shotgun (WGS) entry which is preliminary data.</text>
</comment>